<evidence type="ECO:0008006" key="3">
    <source>
        <dbReference type="Google" id="ProtNLM"/>
    </source>
</evidence>
<keyword evidence="2" id="KW-1185">Reference proteome</keyword>
<name>A0ABP4U1J4_9ACTN</name>
<proteinExistence type="predicted"/>
<sequence length="404" mass="44329">MESDEPNLDGWAAEVAVVDVYRQIVSVLGRGARSVITDPAMFDVAETLFAAFAEAGERGLTVEQMHAACRHYPRAVAEERVRVLRELKAIRPAFEKPNAREFQASFTAYVSLLFVQRMLRTGGQAELHQLLAIERINLESRDATEGDARRVAAEITRAFRLLANELVGLAVGGTIESLRERAPLLWSADELITRATGVHGQILERWPSMGRACMEMRAGVDAYRDASQSASARLADDAGATRALDLLPVEMWNSFAKRATVRELADVLANHVFDAPAAWHDAVALDEALATTAKPVPTRIPPPRPALPDRQAAEGAVRVDADLERLRVLAEDLLGGRDAVSIPEVLREVGDWTTARRVFADLTAASNSPELAYRIDWEDTVELSGVGAAHWMTHGWFRRAGAAR</sequence>
<comment type="caution">
    <text evidence="1">The sequence shown here is derived from an EMBL/GenBank/DDBJ whole genome shotgun (WGS) entry which is preliminary data.</text>
</comment>
<evidence type="ECO:0000313" key="2">
    <source>
        <dbReference type="Proteomes" id="UP001500618"/>
    </source>
</evidence>
<dbReference type="Proteomes" id="UP001500618">
    <property type="component" value="Unassembled WGS sequence"/>
</dbReference>
<accession>A0ABP4U1J4</accession>
<dbReference type="EMBL" id="BAAANY010000020">
    <property type="protein sequence ID" value="GAA1697066.1"/>
    <property type="molecule type" value="Genomic_DNA"/>
</dbReference>
<organism evidence="1 2">
    <name type="scientific">Fodinicola feengrottensis</name>
    <dbReference type="NCBI Taxonomy" id="435914"/>
    <lineage>
        <taxon>Bacteria</taxon>
        <taxon>Bacillati</taxon>
        <taxon>Actinomycetota</taxon>
        <taxon>Actinomycetes</taxon>
        <taxon>Mycobacteriales</taxon>
        <taxon>Fodinicola</taxon>
    </lineage>
</organism>
<evidence type="ECO:0000313" key="1">
    <source>
        <dbReference type="EMBL" id="GAA1697066.1"/>
    </source>
</evidence>
<reference evidence="2" key="1">
    <citation type="journal article" date="2019" name="Int. J. Syst. Evol. Microbiol.">
        <title>The Global Catalogue of Microorganisms (GCM) 10K type strain sequencing project: providing services to taxonomists for standard genome sequencing and annotation.</title>
        <authorList>
            <consortium name="The Broad Institute Genomics Platform"/>
            <consortium name="The Broad Institute Genome Sequencing Center for Infectious Disease"/>
            <person name="Wu L."/>
            <person name="Ma J."/>
        </authorList>
    </citation>
    <scope>NUCLEOTIDE SEQUENCE [LARGE SCALE GENOMIC DNA]</scope>
    <source>
        <strain evidence="2">JCM 14718</strain>
    </source>
</reference>
<protein>
    <recommendedName>
        <fullName evidence="3">DUF2397 family protein</fullName>
    </recommendedName>
</protein>
<dbReference type="RefSeq" id="WP_344313137.1">
    <property type="nucleotide sequence ID" value="NZ_BAAANY010000020.1"/>
</dbReference>
<gene>
    <name evidence="1" type="ORF">GCM10009765_53020</name>
</gene>